<dbReference type="Proteomes" id="UP000064912">
    <property type="component" value="Chromosome"/>
</dbReference>
<reference evidence="3 4" key="1">
    <citation type="submission" date="2015-02" db="EMBL/GenBank/DDBJ databases">
        <title>Genome sequene of Rhodovulum sulfidophilum DSM 2351.</title>
        <authorList>
            <person name="Nagao N."/>
        </authorList>
    </citation>
    <scope>NUCLEOTIDE SEQUENCE [LARGE SCALE GENOMIC DNA]</scope>
    <source>
        <strain evidence="3 4">DSM 2351</strain>
    </source>
</reference>
<dbReference type="EMBL" id="AP014800">
    <property type="protein sequence ID" value="BAQ71067.1"/>
    <property type="molecule type" value="Genomic_DNA"/>
</dbReference>
<dbReference type="Pfam" id="PF00561">
    <property type="entry name" value="Abhydrolase_1"/>
    <property type="match status" value="1"/>
</dbReference>
<dbReference type="InterPro" id="IPR050266">
    <property type="entry name" value="AB_hydrolase_sf"/>
</dbReference>
<dbReference type="Gene3D" id="3.40.50.1820">
    <property type="entry name" value="alpha/beta hydrolase"/>
    <property type="match status" value="1"/>
</dbReference>
<gene>
    <name evidence="3" type="ORF">NHU_03943</name>
</gene>
<evidence type="ECO:0000256" key="1">
    <source>
        <dbReference type="ARBA" id="ARBA00022801"/>
    </source>
</evidence>
<dbReference type="SUPFAM" id="SSF53474">
    <property type="entry name" value="alpha/beta-Hydrolases"/>
    <property type="match status" value="1"/>
</dbReference>
<dbReference type="InterPro" id="IPR000639">
    <property type="entry name" value="Epox_hydrolase-like"/>
</dbReference>
<evidence type="ECO:0000313" key="3">
    <source>
        <dbReference type="EMBL" id="BAQ71067.1"/>
    </source>
</evidence>
<dbReference type="eggNOG" id="COG2021">
    <property type="taxonomic scope" value="Bacteria"/>
</dbReference>
<dbReference type="PANTHER" id="PTHR43798">
    <property type="entry name" value="MONOACYLGLYCEROL LIPASE"/>
    <property type="match status" value="1"/>
</dbReference>
<sequence>MACYEVKGRRNYYMEFGQGRPILLLHGISNSGRAWGPQIPALVAAGYRVIVPDHAGHGASDPLTAPFGVADIADDTEELLAQLGIETLDVVGLSLGGMVALELALRRPTGIGRLVVANSFENTATPEFRAMSEGWASVFEQPHGPVTRLEQNWLVSVSKAFRSTPEGMRTYQVWHGIAATSHGPSLAHVARGIAGFDISGRLAELAMPTLFIAGELDRMSPPDLSRRMAEKTPQAKLCVIEGAAHISNADSPDDFTARLLRFLSSQPE</sequence>
<accession>A0A0D6B7G6</accession>
<dbReference type="PRINTS" id="PR00412">
    <property type="entry name" value="EPOXHYDRLASE"/>
</dbReference>
<dbReference type="InterPro" id="IPR029058">
    <property type="entry name" value="AB_hydrolase_fold"/>
</dbReference>
<protein>
    <recommendedName>
        <fullName evidence="2">AB hydrolase-1 domain-containing protein</fullName>
    </recommendedName>
</protein>
<dbReference type="GO" id="GO:0016787">
    <property type="term" value="F:hydrolase activity"/>
    <property type="evidence" value="ECO:0007669"/>
    <property type="project" value="UniProtKB-KW"/>
</dbReference>
<dbReference type="AlphaFoldDB" id="A0A0D6B7G6"/>
<dbReference type="PATRIC" id="fig|35806.4.peg.4043"/>
<dbReference type="KEGG" id="rsu:NHU_03943"/>
<name>A0A0D6B7G6_RHOSU</name>
<evidence type="ECO:0000313" key="4">
    <source>
        <dbReference type="Proteomes" id="UP000064912"/>
    </source>
</evidence>
<dbReference type="InterPro" id="IPR000073">
    <property type="entry name" value="AB_hydrolase_1"/>
</dbReference>
<feature type="domain" description="AB hydrolase-1" evidence="2">
    <location>
        <begin position="21"/>
        <end position="251"/>
    </location>
</feature>
<dbReference type="PANTHER" id="PTHR43798:SF31">
    <property type="entry name" value="AB HYDROLASE SUPERFAMILY PROTEIN YCLE"/>
    <property type="match status" value="1"/>
</dbReference>
<organism evidence="3 4">
    <name type="scientific">Rhodovulum sulfidophilum</name>
    <name type="common">Rhodobacter sulfidophilus</name>
    <dbReference type="NCBI Taxonomy" id="35806"/>
    <lineage>
        <taxon>Bacteria</taxon>
        <taxon>Pseudomonadati</taxon>
        <taxon>Pseudomonadota</taxon>
        <taxon>Alphaproteobacteria</taxon>
        <taxon>Rhodobacterales</taxon>
        <taxon>Paracoccaceae</taxon>
        <taxon>Rhodovulum</taxon>
    </lineage>
</organism>
<dbReference type="PRINTS" id="PR00111">
    <property type="entry name" value="ABHYDROLASE"/>
</dbReference>
<proteinExistence type="predicted"/>
<evidence type="ECO:0000259" key="2">
    <source>
        <dbReference type="Pfam" id="PF00561"/>
    </source>
</evidence>
<dbReference type="GO" id="GO:0016020">
    <property type="term" value="C:membrane"/>
    <property type="evidence" value="ECO:0007669"/>
    <property type="project" value="TreeGrafter"/>
</dbReference>
<keyword evidence="1" id="KW-0378">Hydrolase</keyword>